<gene>
    <name evidence="7" type="ORF">E7Z57_19555</name>
</gene>
<evidence type="ECO:0000256" key="4">
    <source>
        <dbReference type="ARBA" id="ARBA00023136"/>
    </source>
</evidence>
<dbReference type="Gene3D" id="3.40.50.300">
    <property type="entry name" value="P-loop containing nucleotide triphosphate hydrolases"/>
    <property type="match status" value="1"/>
</dbReference>
<keyword evidence="7" id="KW-0614">Plasmid</keyword>
<geneLocation type="plasmid" evidence="8">
    <name>puw386</name>
</geneLocation>
<feature type="transmembrane region" description="Helical" evidence="6">
    <location>
        <begin position="178"/>
        <end position="195"/>
    </location>
</feature>
<evidence type="ECO:0000313" key="7">
    <source>
        <dbReference type="EMBL" id="QCX51288.1"/>
    </source>
</evidence>
<organism evidence="7 8">
    <name type="scientific">Ralstonia solanacearum</name>
    <name type="common">Pseudomonas solanacearum</name>
    <dbReference type="NCBI Taxonomy" id="305"/>
    <lineage>
        <taxon>Bacteria</taxon>
        <taxon>Pseudomonadati</taxon>
        <taxon>Pseudomonadota</taxon>
        <taxon>Betaproteobacteria</taxon>
        <taxon>Burkholderiales</taxon>
        <taxon>Burkholderiaceae</taxon>
        <taxon>Ralstonia</taxon>
        <taxon>Ralstonia solanacearum species complex</taxon>
    </lineage>
</organism>
<evidence type="ECO:0000313" key="8">
    <source>
        <dbReference type="Proteomes" id="UP000310553"/>
    </source>
</evidence>
<feature type="transmembrane region" description="Helical" evidence="6">
    <location>
        <begin position="286"/>
        <end position="312"/>
    </location>
</feature>
<feature type="transmembrane region" description="Helical" evidence="6">
    <location>
        <begin position="76"/>
        <end position="98"/>
    </location>
</feature>
<evidence type="ECO:0000256" key="6">
    <source>
        <dbReference type="SAM" id="Phobius"/>
    </source>
</evidence>
<feature type="transmembrane region" description="Helical" evidence="6">
    <location>
        <begin position="148"/>
        <end position="172"/>
    </location>
</feature>
<reference evidence="7 8" key="1">
    <citation type="submission" date="2019-04" db="EMBL/GenBank/DDBJ databases">
        <title>Complete Genome of UW386 and Higher Quality Genome of UW700.</title>
        <authorList>
            <person name="Jacobs J."/>
            <person name="Perez A."/>
            <person name="Steidl O."/>
            <person name="Allen C."/>
        </authorList>
    </citation>
    <scope>NUCLEOTIDE SEQUENCE [LARGE SCALE GENOMIC DNA]</scope>
    <source>
        <strain evidence="7 8">UW386</strain>
        <plasmid evidence="8">puw386</plasmid>
    </source>
</reference>
<dbReference type="InterPro" id="IPR027417">
    <property type="entry name" value="P-loop_NTPase"/>
</dbReference>
<comment type="subcellular location">
    <subcellularLocation>
        <location evidence="1">Cell membrane</location>
        <topology evidence="1">Multi-pass membrane protein</topology>
    </subcellularLocation>
</comment>
<proteinExistence type="predicted"/>
<dbReference type="Proteomes" id="UP000310553">
    <property type="component" value="Plasmid pUW386"/>
</dbReference>
<dbReference type="InterPro" id="IPR036640">
    <property type="entry name" value="ABC1_TM_sf"/>
</dbReference>
<feature type="transmembrane region" description="Helical" evidence="6">
    <location>
        <begin position="38"/>
        <end position="64"/>
    </location>
</feature>
<dbReference type="AlphaFoldDB" id="A0AA92IFV4"/>
<dbReference type="GO" id="GO:0005524">
    <property type="term" value="F:ATP binding"/>
    <property type="evidence" value="ECO:0007669"/>
    <property type="project" value="InterPro"/>
</dbReference>
<dbReference type="EMBL" id="CP039340">
    <property type="protein sequence ID" value="QCX51288.1"/>
    <property type="molecule type" value="Genomic_DNA"/>
</dbReference>
<dbReference type="SUPFAM" id="SSF52540">
    <property type="entry name" value="P-loop containing nucleoside triphosphate hydrolases"/>
    <property type="match status" value="1"/>
</dbReference>
<keyword evidence="2 6" id="KW-0812">Transmembrane</keyword>
<sequence length="479" mass="53323">MQNAEWPASPVSESQGNRRRHMKWSTAGRPAVIYGHRAAWISIALIVIHQSLVAASTVFLTQVIERFQVGGDYLPFLYLYLAAMTLPYLPGCTSFIFLQRWINDAHHAFVSRLAKQISGQVAQYRNVSQRDRVTATLARNSLPVLREYITFIHDLFSFTLNSVLSMAVIVFLLPSKLALGYLTSFMLCLGLIFILRKTIAASSSDYEIRYLAYTDSLNRAWDNVTLGNRYNETIWRHRNEEAGLHFYKAAMALQRRKQLGNLLLAGASLLPTIFLIVMIFRDGHASAPVVAAVVVNLTRVFLILNSLSALVYKVLDFSAMRAKLEILFAPMSAPLGSASVRSDHVGTIHINGAKVQGRSQVIDYVSNIDHGRFRITGPNGSGKSSALLALKEQFGDRCFLMPTNQASLAWEGVDATRSTGQQMISSLQEVVSIEDVKYILLDEWDANLDQDNATGIDVVLDELASTKVIVEVRHLRGSQ</sequence>
<evidence type="ECO:0000256" key="3">
    <source>
        <dbReference type="ARBA" id="ARBA00022989"/>
    </source>
</evidence>
<accession>A0AA92IFV4</accession>
<evidence type="ECO:0000256" key="5">
    <source>
        <dbReference type="SAM" id="MobiDB-lite"/>
    </source>
</evidence>
<feature type="region of interest" description="Disordered" evidence="5">
    <location>
        <begin position="1"/>
        <end position="23"/>
    </location>
</feature>
<protein>
    <submittedName>
        <fullName evidence="7">Uncharacterized protein</fullName>
    </submittedName>
</protein>
<keyword evidence="4 6" id="KW-0472">Membrane</keyword>
<dbReference type="SUPFAM" id="SSF90123">
    <property type="entry name" value="ABC transporter transmembrane region"/>
    <property type="match status" value="1"/>
</dbReference>
<dbReference type="CDD" id="cd00267">
    <property type="entry name" value="ABC_ATPase"/>
    <property type="match status" value="1"/>
</dbReference>
<dbReference type="GO" id="GO:0005886">
    <property type="term" value="C:plasma membrane"/>
    <property type="evidence" value="ECO:0007669"/>
    <property type="project" value="UniProtKB-SubCell"/>
</dbReference>
<evidence type="ECO:0000256" key="2">
    <source>
        <dbReference type="ARBA" id="ARBA00022692"/>
    </source>
</evidence>
<name>A0AA92IFV4_RALSL</name>
<keyword evidence="3 6" id="KW-1133">Transmembrane helix</keyword>
<feature type="transmembrane region" description="Helical" evidence="6">
    <location>
        <begin position="259"/>
        <end position="280"/>
    </location>
</feature>
<evidence type="ECO:0000256" key="1">
    <source>
        <dbReference type="ARBA" id="ARBA00004651"/>
    </source>
</evidence>